<gene>
    <name evidence="7" type="ORF">C6P46_000771</name>
</gene>
<dbReference type="GO" id="GO:0005634">
    <property type="term" value="C:nucleus"/>
    <property type="evidence" value="ECO:0007669"/>
    <property type="project" value="TreeGrafter"/>
</dbReference>
<feature type="compositionally biased region" description="Polar residues" evidence="4">
    <location>
        <begin position="88"/>
        <end position="106"/>
    </location>
</feature>
<keyword evidence="3" id="KW-0067">ATP-binding</keyword>
<dbReference type="SMART" id="SM00487">
    <property type="entry name" value="DEXDc"/>
    <property type="match status" value="1"/>
</dbReference>
<feature type="region of interest" description="Disordered" evidence="4">
    <location>
        <begin position="754"/>
        <end position="784"/>
    </location>
</feature>
<keyword evidence="8" id="KW-1185">Reference proteome</keyword>
<feature type="compositionally biased region" description="Acidic residues" evidence="4">
    <location>
        <begin position="551"/>
        <end position="560"/>
    </location>
</feature>
<evidence type="ECO:0000256" key="4">
    <source>
        <dbReference type="SAM" id="MobiDB-lite"/>
    </source>
</evidence>
<dbReference type="Proteomes" id="UP000777482">
    <property type="component" value="Unassembled WGS sequence"/>
</dbReference>
<protein>
    <submittedName>
        <fullName evidence="7">Uncharacterized protein</fullName>
    </submittedName>
</protein>
<dbReference type="InterPro" id="IPR014001">
    <property type="entry name" value="Helicase_ATP-bd"/>
</dbReference>
<feature type="region of interest" description="Disordered" evidence="4">
    <location>
        <begin position="387"/>
        <end position="439"/>
    </location>
</feature>
<evidence type="ECO:0000313" key="8">
    <source>
        <dbReference type="Proteomes" id="UP000777482"/>
    </source>
</evidence>
<dbReference type="GO" id="GO:0006281">
    <property type="term" value="P:DNA repair"/>
    <property type="evidence" value="ECO:0007669"/>
    <property type="project" value="TreeGrafter"/>
</dbReference>
<keyword evidence="2" id="KW-0378">Hydrolase</keyword>
<dbReference type="PROSITE" id="PS51192">
    <property type="entry name" value="HELICASE_ATP_BIND_1"/>
    <property type="match status" value="1"/>
</dbReference>
<dbReference type="GO" id="GO:0016787">
    <property type="term" value="F:hydrolase activity"/>
    <property type="evidence" value="ECO:0007669"/>
    <property type="project" value="UniProtKB-KW"/>
</dbReference>
<evidence type="ECO:0000256" key="2">
    <source>
        <dbReference type="ARBA" id="ARBA00022801"/>
    </source>
</evidence>
<evidence type="ECO:0000259" key="6">
    <source>
        <dbReference type="PROSITE" id="PS51194"/>
    </source>
</evidence>
<dbReference type="InterPro" id="IPR027417">
    <property type="entry name" value="P-loop_NTPase"/>
</dbReference>
<dbReference type="AlphaFoldDB" id="A0A9P7B2Y8"/>
<dbReference type="PANTHER" id="PTHR45626">
    <property type="entry name" value="TRANSCRIPTION TERMINATION FACTOR 2-RELATED"/>
    <property type="match status" value="1"/>
</dbReference>
<feature type="compositionally biased region" description="Low complexity" evidence="4">
    <location>
        <begin position="243"/>
        <end position="254"/>
    </location>
</feature>
<dbReference type="GO" id="GO:0005524">
    <property type="term" value="F:ATP binding"/>
    <property type="evidence" value="ECO:0007669"/>
    <property type="project" value="UniProtKB-KW"/>
</dbReference>
<evidence type="ECO:0000256" key="1">
    <source>
        <dbReference type="ARBA" id="ARBA00022741"/>
    </source>
</evidence>
<dbReference type="SMART" id="SM00490">
    <property type="entry name" value="HELICc"/>
    <property type="match status" value="1"/>
</dbReference>
<feature type="compositionally biased region" description="Basic and acidic residues" evidence="4">
    <location>
        <begin position="24"/>
        <end position="35"/>
    </location>
</feature>
<feature type="compositionally biased region" description="Basic and acidic residues" evidence="4">
    <location>
        <begin position="758"/>
        <end position="771"/>
    </location>
</feature>
<dbReference type="Gene3D" id="3.40.50.300">
    <property type="entry name" value="P-loop containing nucleotide triphosphate hydrolases"/>
    <property type="match status" value="1"/>
</dbReference>
<feature type="domain" description="Helicase ATP-binding" evidence="5">
    <location>
        <begin position="436"/>
        <end position="632"/>
    </location>
</feature>
<feature type="compositionally biased region" description="Polar residues" evidence="4">
    <location>
        <begin position="172"/>
        <end position="193"/>
    </location>
</feature>
<feature type="region of interest" description="Disordered" evidence="4">
    <location>
        <begin position="539"/>
        <end position="562"/>
    </location>
</feature>
<dbReference type="PROSITE" id="PS51194">
    <property type="entry name" value="HELICASE_CTER"/>
    <property type="match status" value="1"/>
</dbReference>
<feature type="compositionally biased region" description="Polar residues" evidence="4">
    <location>
        <begin position="7"/>
        <end position="22"/>
    </location>
</feature>
<dbReference type="GO" id="GO:0008094">
    <property type="term" value="F:ATP-dependent activity, acting on DNA"/>
    <property type="evidence" value="ECO:0007669"/>
    <property type="project" value="TreeGrafter"/>
</dbReference>
<dbReference type="OrthoDB" id="423559at2759"/>
<dbReference type="Pfam" id="PF00271">
    <property type="entry name" value="Helicase_C"/>
    <property type="match status" value="1"/>
</dbReference>
<name>A0A9P7B2Y8_RHOMI</name>
<feature type="domain" description="Helicase C-terminal" evidence="6">
    <location>
        <begin position="842"/>
        <end position="1008"/>
    </location>
</feature>
<dbReference type="EMBL" id="PUHQ01000114">
    <property type="protein sequence ID" value="KAG0655682.1"/>
    <property type="molecule type" value="Genomic_DNA"/>
</dbReference>
<dbReference type="InterPro" id="IPR000330">
    <property type="entry name" value="SNF2_N"/>
</dbReference>
<keyword evidence="1" id="KW-0547">Nucleotide-binding</keyword>
<feature type="compositionally biased region" description="Low complexity" evidence="4">
    <location>
        <begin position="215"/>
        <end position="236"/>
    </location>
</feature>
<dbReference type="Gene3D" id="3.40.50.10810">
    <property type="entry name" value="Tandem AAA-ATPase domain"/>
    <property type="match status" value="1"/>
</dbReference>
<evidence type="ECO:0000259" key="5">
    <source>
        <dbReference type="PROSITE" id="PS51192"/>
    </source>
</evidence>
<dbReference type="CDD" id="cd18793">
    <property type="entry name" value="SF2_C_SNF"/>
    <property type="match status" value="1"/>
</dbReference>
<evidence type="ECO:0000256" key="3">
    <source>
        <dbReference type="ARBA" id="ARBA00022840"/>
    </source>
</evidence>
<feature type="region of interest" description="Disordered" evidence="4">
    <location>
        <begin position="1"/>
        <end position="312"/>
    </location>
</feature>
<feature type="compositionally biased region" description="Acidic residues" evidence="4">
    <location>
        <begin position="53"/>
        <end position="66"/>
    </location>
</feature>
<dbReference type="CDD" id="cd18008">
    <property type="entry name" value="DEXDc_SHPRH-like"/>
    <property type="match status" value="1"/>
</dbReference>
<feature type="compositionally biased region" description="Pro residues" evidence="4">
    <location>
        <begin position="142"/>
        <end position="161"/>
    </location>
</feature>
<dbReference type="SUPFAM" id="SSF52540">
    <property type="entry name" value="P-loop containing nucleoside triphosphate hydrolases"/>
    <property type="match status" value="2"/>
</dbReference>
<dbReference type="InterPro" id="IPR001650">
    <property type="entry name" value="Helicase_C-like"/>
</dbReference>
<feature type="compositionally biased region" description="Basic residues" evidence="4">
    <location>
        <begin position="294"/>
        <end position="304"/>
    </location>
</feature>
<dbReference type="InterPro" id="IPR038718">
    <property type="entry name" value="SNF2-like_sf"/>
</dbReference>
<reference evidence="7 8" key="1">
    <citation type="submission" date="2020-11" db="EMBL/GenBank/DDBJ databases">
        <title>Kefir isolates.</title>
        <authorList>
            <person name="Marcisauskas S."/>
            <person name="Kim Y."/>
            <person name="Blasche S."/>
        </authorList>
    </citation>
    <scope>NUCLEOTIDE SEQUENCE [LARGE SCALE GENOMIC DNA]</scope>
    <source>
        <strain evidence="7 8">KR</strain>
    </source>
</reference>
<evidence type="ECO:0000313" key="7">
    <source>
        <dbReference type="EMBL" id="KAG0655682.1"/>
    </source>
</evidence>
<proteinExistence type="predicted"/>
<organism evidence="7 8">
    <name type="scientific">Rhodotorula mucilaginosa</name>
    <name type="common">Yeast</name>
    <name type="synonym">Rhodotorula rubra</name>
    <dbReference type="NCBI Taxonomy" id="5537"/>
    <lineage>
        <taxon>Eukaryota</taxon>
        <taxon>Fungi</taxon>
        <taxon>Dikarya</taxon>
        <taxon>Basidiomycota</taxon>
        <taxon>Pucciniomycotina</taxon>
        <taxon>Microbotryomycetes</taxon>
        <taxon>Sporidiobolales</taxon>
        <taxon>Sporidiobolaceae</taxon>
        <taxon>Rhodotorula</taxon>
    </lineage>
</organism>
<dbReference type="InterPro" id="IPR049730">
    <property type="entry name" value="SNF2/RAD54-like_C"/>
</dbReference>
<dbReference type="InterPro" id="IPR050628">
    <property type="entry name" value="SNF2_RAD54_helicase_TF"/>
</dbReference>
<feature type="compositionally biased region" description="Basic and acidic residues" evidence="4">
    <location>
        <begin position="411"/>
        <end position="426"/>
    </location>
</feature>
<comment type="caution">
    <text evidence="7">The sequence shown here is derived from an EMBL/GenBank/DDBJ whole genome shotgun (WGS) entry which is preliminary data.</text>
</comment>
<dbReference type="Pfam" id="PF00176">
    <property type="entry name" value="SNF2-rel_dom"/>
    <property type="match status" value="1"/>
</dbReference>
<dbReference type="PANTHER" id="PTHR45626:SF14">
    <property type="entry name" value="ATP-DEPENDENT DNA HELICASE (EUROFUNG)"/>
    <property type="match status" value="1"/>
</dbReference>
<accession>A0A9P7B2Y8</accession>
<feature type="compositionally biased region" description="Polar residues" evidence="4">
    <location>
        <begin position="120"/>
        <end position="132"/>
    </location>
</feature>
<sequence>MSGGGSWRSSGTAIDLTLSDSGPETDRGTAHRAVERTSSSKSKRRAPRIVDSSSDDSSDDDDDGDDSIQITTAAAAARPVGQPPPPTTRLSDQSTAAVSRQPSTAGKSFEAPQHHAFHEAQSNGFSTNQASMFRTGPAHQKNPPPPPYRSRPLPPPPPRPWPDSGVNHHAGGTSTLSASNNRNSSAPTSTSFSGPVFSAAPPPPPPRNHPSWLNAQRRQPFASSSSSAHAPPAFQSNIKNFFTPRDPSSSSTSKPTPPPPRPLSVKERAMADLRAAQQRIGVPIAVPQNPPRAQTHRSTPKKNKNLAADRDDLDGLIDDDRALEDAMGSLSVRDDLNGGDQEAALKDLLSSVGELEDVDPNELPPPGLACDLLPHQIAGLAWLKKRESTDSPLKSDGAKAEDPAEDGEELTELKMPERDPKKEAAAAKKQKKQKKAGAQTEKFGGILADDMGLGKTVQMIALMLAHPSDRKACKSKTTLIVCPVSLMTQWKDEIEKKADGRLRVLIHHGKGKAEARKLQKYDVVITSYPTCAGEWPDRKKRANKKSAVANDSDDDEEAAAEELAKQAGPLFDPDYMFYRIILDEAHTIKNPTTGMHRACRALRSRYRWCLTGTPIQNSVMDMHALFAFLGPTVVRPLHELATFKSKIEQPIKNKRAKIGLARLSIVLQAVMLRRVKTQIINGRPLLQLPKREVIESKGPFLDAAEAEFYAKIEQKTTDALKEQMKQGGADDKINYVKMLTKLLRMRQACSHPSLVTKESVEDSKDALELRPAKSSNASSAHTSDADDLADLLGGISLQTRTCSLCSGPISANDQKNPNDLCTKCHDELKRYDRLKSSTKVKRTLQLLENIRRESAIAMAAGKPPKKTIIFSQWTAMFDVLEPFLRQGGFNYVRYTGQMHPTARAEATSRIKQDPNCTVILVSIKAGAVGLNLTCCSRVILLDLWWNPAIEEQAFDRAHRMGQQDDVKIYKLTIDDTVEDRILTLQADKAQLAKAALDGGSVGNLNKLSVKEILYLFKANADA</sequence>